<dbReference type="EMBL" id="AP021857">
    <property type="protein sequence ID" value="BBO21640.1"/>
    <property type="molecule type" value="Genomic_DNA"/>
</dbReference>
<dbReference type="KEGG" id="ddz:DSYM_23390"/>
<dbReference type="SUPFAM" id="SSF53254">
    <property type="entry name" value="Phosphoglycerate mutase-like"/>
    <property type="match status" value="1"/>
</dbReference>
<accession>A0A809R1Y8</accession>
<dbReference type="SMART" id="SM00855">
    <property type="entry name" value="PGAM"/>
    <property type="match status" value="1"/>
</dbReference>
<protein>
    <submittedName>
        <fullName evidence="2">Histidine phosphatase family protein</fullName>
    </submittedName>
</protein>
<dbReference type="InterPro" id="IPR029033">
    <property type="entry name" value="His_PPase_superfam"/>
</dbReference>
<dbReference type="CDD" id="cd07067">
    <property type="entry name" value="HP_PGM_like"/>
    <property type="match status" value="1"/>
</dbReference>
<reference evidence="2" key="1">
    <citation type="journal article" name="DNA Res.">
        <title>The physiological potential of anammox bacteria as revealed by their core genome structure.</title>
        <authorList>
            <person name="Okubo T."/>
            <person name="Toyoda A."/>
            <person name="Fukuhara K."/>
            <person name="Uchiyama I."/>
            <person name="Harigaya Y."/>
            <person name="Kuroiwa M."/>
            <person name="Suzuki T."/>
            <person name="Murakami Y."/>
            <person name="Suwa Y."/>
            <person name="Takami H."/>
        </authorList>
    </citation>
    <scope>NUCLEOTIDE SEQUENCE</scope>
    <source>
        <strain evidence="2">317325-3</strain>
    </source>
</reference>
<dbReference type="Proteomes" id="UP000662914">
    <property type="component" value="Chromosome"/>
</dbReference>
<dbReference type="GO" id="GO:0016787">
    <property type="term" value="F:hydrolase activity"/>
    <property type="evidence" value="ECO:0007669"/>
    <property type="project" value="UniProtKB-KW"/>
</dbReference>
<evidence type="ECO:0000313" key="3">
    <source>
        <dbReference type="Proteomes" id="UP000662914"/>
    </source>
</evidence>
<evidence type="ECO:0000256" key="1">
    <source>
        <dbReference type="ARBA" id="ARBA00022801"/>
    </source>
</evidence>
<dbReference type="InterPro" id="IPR051021">
    <property type="entry name" value="Mito_Ser/Thr_phosphatase"/>
</dbReference>
<dbReference type="Pfam" id="PF00300">
    <property type="entry name" value="His_Phos_1"/>
    <property type="match status" value="1"/>
</dbReference>
<gene>
    <name evidence="2" type="ORF">DSYM_23390</name>
</gene>
<proteinExistence type="predicted"/>
<evidence type="ECO:0000313" key="2">
    <source>
        <dbReference type="EMBL" id="BBO21640.1"/>
    </source>
</evidence>
<dbReference type="PANTHER" id="PTHR20935">
    <property type="entry name" value="PHOSPHOGLYCERATE MUTASE-RELATED"/>
    <property type="match status" value="1"/>
</dbReference>
<dbReference type="PANTHER" id="PTHR20935:SF1">
    <property type="entry name" value="SLL1549 PROTEIN"/>
    <property type="match status" value="1"/>
</dbReference>
<dbReference type="Gene3D" id="3.40.50.1240">
    <property type="entry name" value="Phosphoglycerate mutase-like"/>
    <property type="match status" value="1"/>
</dbReference>
<dbReference type="AlphaFoldDB" id="A0A809R1Y8"/>
<organism evidence="2 3">
    <name type="scientific">Candidatus Desulfobacillus denitrificans</name>
    <dbReference type="NCBI Taxonomy" id="2608985"/>
    <lineage>
        <taxon>Bacteria</taxon>
        <taxon>Pseudomonadati</taxon>
        <taxon>Pseudomonadota</taxon>
        <taxon>Betaproteobacteria</taxon>
        <taxon>Candidatus Desulfobacillus</taxon>
    </lineage>
</organism>
<dbReference type="InterPro" id="IPR013078">
    <property type="entry name" value="His_Pase_superF_clade-1"/>
</dbReference>
<sequence length="157" mass="16464">MTAGAKTMDIILWRHAEAADGAPDAARPLTPRGRKQAKAVARWLKQRLPAEARILASPAVRAVQTAEALGLPFEQLAQLGTAASGAGLLGAAGWPHAGGTVVVVGHQPTLGRAAALLLTGEAADWSVRKGALWWFTRRPRNGAEETVLRAVMAPDLV</sequence>
<keyword evidence="1" id="KW-0378">Hydrolase</keyword>
<name>A0A809R1Y8_9PROT</name>